<dbReference type="InterPro" id="IPR036563">
    <property type="entry name" value="MoaE_sf"/>
</dbReference>
<name>A0ABW5RKS0_9MICO</name>
<dbReference type="RefSeq" id="WP_066059478.1">
    <property type="nucleotide sequence ID" value="NZ_JBHUNF010000010.1"/>
</dbReference>
<dbReference type="PANTHER" id="PTHR23404">
    <property type="entry name" value="MOLYBDOPTERIN SYNTHASE RELATED"/>
    <property type="match status" value="1"/>
</dbReference>
<dbReference type="EMBL" id="JBHUNF010000010">
    <property type="protein sequence ID" value="MFD2675532.1"/>
    <property type="molecule type" value="Genomic_DNA"/>
</dbReference>
<accession>A0ABW5RKS0</accession>
<dbReference type="Gene3D" id="3.90.1170.40">
    <property type="entry name" value="Molybdopterin biosynthesis MoaE subunit"/>
    <property type="match status" value="1"/>
</dbReference>
<organism evidence="1 2">
    <name type="scientific">Gulosibacter bifidus</name>
    <dbReference type="NCBI Taxonomy" id="272239"/>
    <lineage>
        <taxon>Bacteria</taxon>
        <taxon>Bacillati</taxon>
        <taxon>Actinomycetota</taxon>
        <taxon>Actinomycetes</taxon>
        <taxon>Micrococcales</taxon>
        <taxon>Microbacteriaceae</taxon>
        <taxon>Gulosibacter</taxon>
    </lineage>
</organism>
<reference evidence="2" key="1">
    <citation type="journal article" date="2019" name="Int. J. Syst. Evol. Microbiol.">
        <title>The Global Catalogue of Microorganisms (GCM) 10K type strain sequencing project: providing services to taxonomists for standard genome sequencing and annotation.</title>
        <authorList>
            <consortium name="The Broad Institute Genomics Platform"/>
            <consortium name="The Broad Institute Genome Sequencing Center for Infectious Disease"/>
            <person name="Wu L."/>
            <person name="Ma J."/>
        </authorList>
    </citation>
    <scope>NUCLEOTIDE SEQUENCE [LARGE SCALE GENOMIC DNA]</scope>
    <source>
        <strain evidence="2">TISTR 1511</strain>
    </source>
</reference>
<gene>
    <name evidence="1" type="ORF">ACFSUQ_09550</name>
</gene>
<keyword evidence="2" id="KW-1185">Reference proteome</keyword>
<dbReference type="Proteomes" id="UP001597453">
    <property type="component" value="Unassembled WGS sequence"/>
</dbReference>
<protein>
    <submittedName>
        <fullName evidence="1">Molybdenum cofactor biosynthesis protein MoaE</fullName>
    </submittedName>
</protein>
<dbReference type="CDD" id="cd00756">
    <property type="entry name" value="MoaE"/>
    <property type="match status" value="1"/>
</dbReference>
<dbReference type="Pfam" id="PF02391">
    <property type="entry name" value="MoaE"/>
    <property type="match status" value="1"/>
</dbReference>
<dbReference type="SUPFAM" id="SSF54690">
    <property type="entry name" value="Molybdopterin synthase subunit MoaE"/>
    <property type="match status" value="1"/>
</dbReference>
<dbReference type="InterPro" id="IPR003448">
    <property type="entry name" value="Mopterin_biosynth_MoaE"/>
</dbReference>
<evidence type="ECO:0000313" key="1">
    <source>
        <dbReference type="EMBL" id="MFD2675532.1"/>
    </source>
</evidence>
<comment type="caution">
    <text evidence="1">The sequence shown here is derived from an EMBL/GenBank/DDBJ whole genome shotgun (WGS) entry which is preliminary data.</text>
</comment>
<evidence type="ECO:0000313" key="2">
    <source>
        <dbReference type="Proteomes" id="UP001597453"/>
    </source>
</evidence>
<proteinExistence type="predicted"/>
<sequence length="150" mass="15915">MTVDIAAISETALALDPHLRAVEHATAGAIATFVGTVRDHDPDASGEVTLLEYSCHPDAERVLANIAHSLDRDDVRIAVSHRIGALNVGDSAIIACVSSAHRAEAFDICRELVERIKHEVPIWKRQHAADGTTNWQGISAGPVEPAGATA</sequence>